<organism evidence="1 2">
    <name type="scientific">Ixodes persulcatus</name>
    <name type="common">Taiga tick</name>
    <dbReference type="NCBI Taxonomy" id="34615"/>
    <lineage>
        <taxon>Eukaryota</taxon>
        <taxon>Metazoa</taxon>
        <taxon>Ecdysozoa</taxon>
        <taxon>Arthropoda</taxon>
        <taxon>Chelicerata</taxon>
        <taxon>Arachnida</taxon>
        <taxon>Acari</taxon>
        <taxon>Parasitiformes</taxon>
        <taxon>Ixodida</taxon>
        <taxon>Ixodoidea</taxon>
        <taxon>Ixodidae</taxon>
        <taxon>Ixodinae</taxon>
        <taxon>Ixodes</taxon>
    </lineage>
</organism>
<gene>
    <name evidence="1" type="ORF">HPB47_020494</name>
</gene>
<proteinExistence type="predicted"/>
<name>A0AC60QG92_IXOPE</name>
<sequence>MIVLTDDGSTIVCWHPEPEFPYEHTKPLPKVDPELNEGDSALKLQVRLDNINRSYRNERLEIEALTKLTYTTKHRWYPKLDASEMAKLPERRDLASTPNSVPPLSLFQFFFIPFPLPSLHGGYSPLNFCWNMISDSLLQIEKS</sequence>
<comment type="caution">
    <text evidence="1">The sequence shown here is derived from an EMBL/GenBank/DDBJ whole genome shotgun (WGS) entry which is preliminary data.</text>
</comment>
<dbReference type="Proteomes" id="UP000805193">
    <property type="component" value="Unassembled WGS sequence"/>
</dbReference>
<reference evidence="1 2" key="1">
    <citation type="journal article" date="2020" name="Cell">
        <title>Large-Scale Comparative Analyses of Tick Genomes Elucidate Their Genetic Diversity and Vector Capacities.</title>
        <authorList>
            <consortium name="Tick Genome and Microbiome Consortium (TIGMIC)"/>
            <person name="Jia N."/>
            <person name="Wang J."/>
            <person name="Shi W."/>
            <person name="Du L."/>
            <person name="Sun Y."/>
            <person name="Zhan W."/>
            <person name="Jiang J.F."/>
            <person name="Wang Q."/>
            <person name="Zhang B."/>
            <person name="Ji P."/>
            <person name="Bell-Sakyi L."/>
            <person name="Cui X.M."/>
            <person name="Yuan T.T."/>
            <person name="Jiang B.G."/>
            <person name="Yang W.F."/>
            <person name="Lam T.T."/>
            <person name="Chang Q.C."/>
            <person name="Ding S.J."/>
            <person name="Wang X.J."/>
            <person name="Zhu J.G."/>
            <person name="Ruan X.D."/>
            <person name="Zhao L."/>
            <person name="Wei J.T."/>
            <person name="Ye R.Z."/>
            <person name="Que T.C."/>
            <person name="Du C.H."/>
            <person name="Zhou Y.H."/>
            <person name="Cheng J.X."/>
            <person name="Dai P.F."/>
            <person name="Guo W.B."/>
            <person name="Han X.H."/>
            <person name="Huang E.J."/>
            <person name="Li L.F."/>
            <person name="Wei W."/>
            <person name="Gao Y.C."/>
            <person name="Liu J.Z."/>
            <person name="Shao H.Z."/>
            <person name="Wang X."/>
            <person name="Wang C.C."/>
            <person name="Yang T.C."/>
            <person name="Huo Q.B."/>
            <person name="Li W."/>
            <person name="Chen H.Y."/>
            <person name="Chen S.E."/>
            <person name="Zhou L.G."/>
            <person name="Ni X.B."/>
            <person name="Tian J.H."/>
            <person name="Sheng Y."/>
            <person name="Liu T."/>
            <person name="Pan Y.S."/>
            <person name="Xia L.Y."/>
            <person name="Li J."/>
            <person name="Zhao F."/>
            <person name="Cao W.C."/>
        </authorList>
    </citation>
    <scope>NUCLEOTIDE SEQUENCE [LARGE SCALE GENOMIC DNA]</scope>
    <source>
        <strain evidence="1">Iper-2018</strain>
    </source>
</reference>
<evidence type="ECO:0000313" key="2">
    <source>
        <dbReference type="Proteomes" id="UP000805193"/>
    </source>
</evidence>
<evidence type="ECO:0000313" key="1">
    <source>
        <dbReference type="EMBL" id="KAG0432818.1"/>
    </source>
</evidence>
<protein>
    <submittedName>
        <fullName evidence="1">Uncharacterized protein</fullName>
    </submittedName>
</protein>
<dbReference type="EMBL" id="JABSTQ010009114">
    <property type="protein sequence ID" value="KAG0432818.1"/>
    <property type="molecule type" value="Genomic_DNA"/>
</dbReference>
<keyword evidence="2" id="KW-1185">Reference proteome</keyword>
<accession>A0AC60QG92</accession>